<evidence type="ECO:0000313" key="2">
    <source>
        <dbReference type="Proteomes" id="UP000315289"/>
    </source>
</evidence>
<sequence>MIFLRKQPKENDDIETKQLNENIQSIIKSIEEISDEQRELVRRFKLDMELFASERSLESCIQTLNLSMQLANNREQLVETYKHYCLLLEHELKKALDKKSKNTEL</sequence>
<protein>
    <submittedName>
        <fullName evidence="1">Uncharacterized protein</fullName>
    </submittedName>
</protein>
<gene>
    <name evidence="1" type="ORF">NARC_60081</name>
</gene>
<comment type="caution">
    <text evidence="1">The sequence shown here is derived from an EMBL/GenBank/DDBJ whole genome shotgun (WGS) entry which is preliminary data.</text>
</comment>
<dbReference type="AlphaFoldDB" id="A0A557SVR3"/>
<accession>A0A557SVR3</accession>
<proteinExistence type="predicted"/>
<evidence type="ECO:0000313" key="1">
    <source>
        <dbReference type="EMBL" id="TVP40694.1"/>
    </source>
</evidence>
<dbReference type="EMBL" id="VOAH01000006">
    <property type="protein sequence ID" value="TVP40694.1"/>
    <property type="molecule type" value="Genomic_DNA"/>
</dbReference>
<organism evidence="1 2">
    <name type="scientific">Candidatus Nitrosocosmicus arcticus</name>
    <dbReference type="NCBI Taxonomy" id="2035267"/>
    <lineage>
        <taxon>Archaea</taxon>
        <taxon>Nitrososphaerota</taxon>
        <taxon>Nitrososphaeria</taxon>
        <taxon>Nitrososphaerales</taxon>
        <taxon>Nitrososphaeraceae</taxon>
        <taxon>Candidatus Nitrosocosmicus</taxon>
    </lineage>
</organism>
<keyword evidence="2" id="KW-1185">Reference proteome</keyword>
<reference evidence="1 2" key="1">
    <citation type="journal article" date="2019" name="Front. Microbiol.">
        <title>Ammonia Oxidation by the Arctic Terrestrial Thaumarchaeote Candidatus Nitrosocosmicus arcticus Is Stimulated by Increasing Temperatures.</title>
        <authorList>
            <person name="Alves R.J.E."/>
            <person name="Kerou M."/>
            <person name="Zappe A."/>
            <person name="Bittner R."/>
            <person name="Abby S.S."/>
            <person name="Schmidt H.A."/>
            <person name="Pfeifer K."/>
            <person name="Schleper C."/>
        </authorList>
    </citation>
    <scope>NUCLEOTIDE SEQUENCE [LARGE SCALE GENOMIC DNA]</scope>
    <source>
        <strain evidence="1 2">Kfb</strain>
    </source>
</reference>
<name>A0A557SVR3_9ARCH</name>
<dbReference type="Proteomes" id="UP000315289">
    <property type="component" value="Unassembled WGS sequence"/>
</dbReference>
<dbReference type="OrthoDB" id="8531at2157"/>
<dbReference type="RefSeq" id="WP_144730155.1">
    <property type="nucleotide sequence ID" value="NZ_ML675582.1"/>
</dbReference>